<keyword evidence="2" id="KW-1185">Reference proteome</keyword>
<accession>A0ABM2ZQ49</accession>
<sequence>MASENFVQSAIPRFDGHYDHWNMLMENFLRSKEHWQVVLDDILETARGTVVSDAQRAEIKALKLKDLKAKNFLFQAIDRSILETILCKDTFKQIWDFMKKKYQGIAKAKLAQLQALHAEFKTLHMNAGESVTDYFAKTMAIANKMRIHGERLENVTIIEKILRSMTTKFNSIVCSIKESNDIDKLSIDELQGSLLIHEQKLNRQDKEEQVLQVLSNNHSFFSKGGGRGRVRGRGNNTSNGGHSHRKYEDNQFSYSQGRGRGHDNNNSTLFMSKFVDKSKVEYYRCHRFGHYKSECRTNLNRDGGK</sequence>
<dbReference type="GeneID" id="107907907"/>
<dbReference type="Pfam" id="PF14223">
    <property type="entry name" value="Retrotran_gag_2"/>
    <property type="match status" value="1"/>
</dbReference>
<evidence type="ECO:0000313" key="2">
    <source>
        <dbReference type="Proteomes" id="UP000818029"/>
    </source>
</evidence>
<dbReference type="PANTHER" id="PTHR35317:SF27">
    <property type="entry name" value="RETROVIRUS-RELATED POL POLYPROTEIN FROM TRANSPOSON TNT 1-94"/>
    <property type="match status" value="1"/>
</dbReference>
<proteinExistence type="predicted"/>
<reference evidence="2" key="1">
    <citation type="journal article" date="2020" name="Nat. Genet.">
        <title>Genomic diversifications of five Gossypium allopolyploid species and their impact on cotton improvement.</title>
        <authorList>
            <person name="Chen Z.J."/>
            <person name="Sreedasyam A."/>
            <person name="Ando A."/>
            <person name="Song Q."/>
            <person name="De Santiago L.M."/>
            <person name="Hulse-Kemp A.M."/>
            <person name="Ding M."/>
            <person name="Ye W."/>
            <person name="Kirkbride R.C."/>
            <person name="Jenkins J."/>
            <person name="Plott C."/>
            <person name="Lovell J."/>
            <person name="Lin Y.M."/>
            <person name="Vaughn R."/>
            <person name="Liu B."/>
            <person name="Simpson S."/>
            <person name="Scheffler B.E."/>
            <person name="Wen L."/>
            <person name="Saski C.A."/>
            <person name="Grover C.E."/>
            <person name="Hu G."/>
            <person name="Conover J.L."/>
            <person name="Carlson J.W."/>
            <person name="Shu S."/>
            <person name="Boston L.B."/>
            <person name="Williams M."/>
            <person name="Peterson D.G."/>
            <person name="McGee K."/>
            <person name="Jones D.C."/>
            <person name="Wendel J.F."/>
            <person name="Stelly D.M."/>
            <person name="Grimwood J."/>
            <person name="Schmutz J."/>
        </authorList>
    </citation>
    <scope>NUCLEOTIDE SEQUENCE [LARGE SCALE GENOMIC DNA]</scope>
    <source>
        <strain evidence="2">cv. TM-1</strain>
    </source>
</reference>
<evidence type="ECO:0000256" key="1">
    <source>
        <dbReference type="SAM" id="MobiDB-lite"/>
    </source>
</evidence>
<dbReference type="PANTHER" id="PTHR35317">
    <property type="entry name" value="OS04G0629600 PROTEIN"/>
    <property type="match status" value="1"/>
</dbReference>
<dbReference type="Proteomes" id="UP000818029">
    <property type="component" value="Chromosome D02"/>
</dbReference>
<evidence type="ECO:0008006" key="4">
    <source>
        <dbReference type="Google" id="ProtNLM"/>
    </source>
</evidence>
<feature type="region of interest" description="Disordered" evidence="1">
    <location>
        <begin position="222"/>
        <end position="265"/>
    </location>
</feature>
<evidence type="ECO:0000313" key="3">
    <source>
        <dbReference type="RefSeq" id="XP_040944722.1"/>
    </source>
</evidence>
<organism evidence="2 3">
    <name type="scientific">Gossypium hirsutum</name>
    <name type="common">Upland cotton</name>
    <name type="synonym">Gossypium mexicanum</name>
    <dbReference type="NCBI Taxonomy" id="3635"/>
    <lineage>
        <taxon>Eukaryota</taxon>
        <taxon>Viridiplantae</taxon>
        <taxon>Streptophyta</taxon>
        <taxon>Embryophyta</taxon>
        <taxon>Tracheophyta</taxon>
        <taxon>Spermatophyta</taxon>
        <taxon>Magnoliopsida</taxon>
        <taxon>eudicotyledons</taxon>
        <taxon>Gunneridae</taxon>
        <taxon>Pentapetalae</taxon>
        <taxon>rosids</taxon>
        <taxon>malvids</taxon>
        <taxon>Malvales</taxon>
        <taxon>Malvaceae</taxon>
        <taxon>Malvoideae</taxon>
        <taxon>Gossypium</taxon>
    </lineage>
</organism>
<name>A0ABM2ZQ49_GOSHI</name>
<dbReference type="RefSeq" id="XP_040944722.1">
    <property type="nucleotide sequence ID" value="XM_041088788.1"/>
</dbReference>
<reference evidence="3" key="2">
    <citation type="submission" date="2025-08" db="UniProtKB">
        <authorList>
            <consortium name="RefSeq"/>
        </authorList>
    </citation>
    <scope>IDENTIFICATION</scope>
</reference>
<gene>
    <name evidence="3" type="primary">LOC107907907</name>
</gene>
<protein>
    <recommendedName>
        <fullName evidence="4">Retrovirus-related Pol polyprotein from transposon TNT 1-94</fullName>
    </recommendedName>
</protein>